<organism evidence="4 5">
    <name type="scientific">Nocardia terpenica</name>
    <dbReference type="NCBI Taxonomy" id="455432"/>
    <lineage>
        <taxon>Bacteria</taxon>
        <taxon>Bacillati</taxon>
        <taxon>Actinomycetota</taxon>
        <taxon>Actinomycetes</taxon>
        <taxon>Mycobacteriales</taxon>
        <taxon>Nocardiaceae</taxon>
        <taxon>Nocardia</taxon>
    </lineage>
</organism>
<dbReference type="Pfam" id="PF13193">
    <property type="entry name" value="AMP-binding_C"/>
    <property type="match status" value="1"/>
</dbReference>
<evidence type="ECO:0000313" key="4">
    <source>
        <dbReference type="EMBL" id="ATL66296.1"/>
    </source>
</evidence>
<dbReference type="KEGG" id="ntp:CRH09_08850"/>
<proteinExistence type="predicted"/>
<dbReference type="AlphaFoldDB" id="A0A291RFE1"/>
<dbReference type="Proteomes" id="UP000221961">
    <property type="component" value="Chromosome"/>
</dbReference>
<dbReference type="InterPro" id="IPR000873">
    <property type="entry name" value="AMP-dep_synth/lig_dom"/>
</dbReference>
<dbReference type="Pfam" id="PF00501">
    <property type="entry name" value="AMP-binding"/>
    <property type="match status" value="1"/>
</dbReference>
<dbReference type="RefSeq" id="WP_098693497.1">
    <property type="nucleotide sequence ID" value="NZ_CP023778.1"/>
</dbReference>
<dbReference type="InterPro" id="IPR020845">
    <property type="entry name" value="AMP-binding_CS"/>
</dbReference>
<name>A0A291RFE1_9NOCA</name>
<dbReference type="Gene3D" id="3.30.300.30">
    <property type="match status" value="1"/>
</dbReference>
<reference evidence="4 5" key="1">
    <citation type="submission" date="2017-10" db="EMBL/GenBank/DDBJ databases">
        <title>Comparative genomics between pathogenic Norcardia.</title>
        <authorList>
            <person name="Zeng L."/>
        </authorList>
    </citation>
    <scope>NUCLEOTIDE SEQUENCE [LARGE SCALE GENOMIC DNA]</scope>
    <source>
        <strain evidence="4 5">NC_YFY_NT001</strain>
    </source>
</reference>
<dbReference type="FunFam" id="2.30.38.10:FF:000003">
    <property type="entry name" value="Vibriobactin-specific 2,3-dihydroxybenzoate-AMP ligase"/>
    <property type="match status" value="1"/>
</dbReference>
<dbReference type="InterPro" id="IPR045851">
    <property type="entry name" value="AMP-bd_C_sf"/>
</dbReference>
<feature type="domain" description="AMP-binding enzyme C-terminal" evidence="3">
    <location>
        <begin position="448"/>
        <end position="523"/>
    </location>
</feature>
<dbReference type="InterPro" id="IPR025110">
    <property type="entry name" value="AMP-bd_C"/>
</dbReference>
<feature type="domain" description="AMP-dependent synthetase/ligase" evidence="2">
    <location>
        <begin position="32"/>
        <end position="397"/>
    </location>
</feature>
<dbReference type="Gene3D" id="2.30.38.10">
    <property type="entry name" value="Luciferase, Domain 3"/>
    <property type="match status" value="1"/>
</dbReference>
<evidence type="ECO:0000256" key="1">
    <source>
        <dbReference type="ARBA" id="ARBA00022598"/>
    </source>
</evidence>
<keyword evidence="1 4" id="KW-0436">Ligase</keyword>
<protein>
    <submittedName>
        <fullName evidence="4">2,3-dihydroxybenzoate-AMP ligase</fullName>
    </submittedName>
</protein>
<dbReference type="PANTHER" id="PTHR43767:SF1">
    <property type="entry name" value="NONRIBOSOMAL PEPTIDE SYNTHASE PES1 (EUROFUNG)-RELATED"/>
    <property type="match status" value="1"/>
</dbReference>
<gene>
    <name evidence="4" type="ORF">CRH09_08850</name>
</gene>
<evidence type="ECO:0000313" key="5">
    <source>
        <dbReference type="Proteomes" id="UP000221961"/>
    </source>
</evidence>
<dbReference type="Gene3D" id="3.40.50.980">
    <property type="match status" value="2"/>
</dbReference>
<dbReference type="SUPFAM" id="SSF56801">
    <property type="entry name" value="Acetyl-CoA synthetase-like"/>
    <property type="match status" value="1"/>
</dbReference>
<sequence length="542" mass="59449">MLAGCTPWPEDFVRRYREAGLWLDTPLGELPRQWAREYGTATAVVSGQQRLSYVELDAGIDRLAGGLAGYGITRGDRVVVQLTNESAFLTVCFALFRLGAMPVFSLPAHRDVEVTHLIETSGAIAYVIPDVRLGYDYRELASRVVTPQRTVRTVFVAGEAGEHTGFVPLSAVDAEPGVLPEIDAQEVVFFLLSGGTTGLPKLIPRTHADYFYQLRSAAKLCELDRDTVYLAVLPLEFNYCLGCPGVLGTLHRGGRVVLAPSPSPDGCLPLIERERVTMTSLVPTIAHAWVEAREWSREDLSSLRVVQIGSAKLHESLARKITPVLGCRLQQAFGMSEGLMSYVRPGDPEDTVLHTQGQPLSEFDELRVVDPATGQDVPRGELGELWTRGPYTIRGYYNAPEHNATAFTEDGFYRSGDLIWQTERGDMVVAGRIKDVINRGGDKVSATEVEGYLELEPGIRQAAVVAMPDEVLGEKICAFVVADGQPPTRIQLRTSWRAKGIADFKIPDRVEVVDALPVTGLGKVDKNRLRADIAARPRQEVG</sequence>
<dbReference type="PROSITE" id="PS00455">
    <property type="entry name" value="AMP_BINDING"/>
    <property type="match status" value="1"/>
</dbReference>
<evidence type="ECO:0000259" key="2">
    <source>
        <dbReference type="Pfam" id="PF00501"/>
    </source>
</evidence>
<evidence type="ECO:0000259" key="3">
    <source>
        <dbReference type="Pfam" id="PF13193"/>
    </source>
</evidence>
<dbReference type="InterPro" id="IPR050237">
    <property type="entry name" value="ATP-dep_AMP-bd_enzyme"/>
</dbReference>
<accession>A0A291RFE1</accession>
<dbReference type="PANTHER" id="PTHR43767">
    <property type="entry name" value="LONG-CHAIN-FATTY-ACID--COA LIGASE"/>
    <property type="match status" value="1"/>
</dbReference>
<dbReference type="EMBL" id="CP023778">
    <property type="protein sequence ID" value="ATL66296.1"/>
    <property type="molecule type" value="Genomic_DNA"/>
</dbReference>
<dbReference type="GeneID" id="88357514"/>
<dbReference type="GO" id="GO:0016878">
    <property type="term" value="F:acid-thiol ligase activity"/>
    <property type="evidence" value="ECO:0007669"/>
    <property type="project" value="UniProtKB-ARBA"/>
</dbReference>